<dbReference type="EMBL" id="CAKOFQ010006713">
    <property type="protein sequence ID" value="CAH1964158.1"/>
    <property type="molecule type" value="Genomic_DNA"/>
</dbReference>
<dbReference type="GO" id="GO:0008270">
    <property type="term" value="F:zinc ion binding"/>
    <property type="evidence" value="ECO:0007669"/>
    <property type="project" value="UniProtKB-KW"/>
</dbReference>
<dbReference type="PROSITE" id="PS50157">
    <property type="entry name" value="ZINC_FINGER_C2H2_2"/>
    <property type="match status" value="1"/>
</dbReference>
<accession>A0A9P0K2I8</accession>
<dbReference type="AlphaFoldDB" id="A0A9P0K2I8"/>
<keyword evidence="1" id="KW-0862">Zinc</keyword>
<name>A0A9P0K2I8_ACAOB</name>
<keyword evidence="1" id="KW-0863">Zinc-finger</keyword>
<sequence length="158" mass="18467">INTIFKVKSILVKAAVDVISIKVDYFSIRGTNAGKPLPTNVLFLNFSIGDIILYLCRSSYDVIKSFMYVTQHRYHPRNRYNGICAGTTSKYTCDRCYRTYSRKSGLWQHKTYMCGKEAQFKCPFDFCPHRTKLKPDLRKHIRRMHSHMYGTLNYSIAD</sequence>
<dbReference type="InterPro" id="IPR013087">
    <property type="entry name" value="Znf_C2H2_type"/>
</dbReference>
<organism evidence="3 4">
    <name type="scientific">Acanthoscelides obtectus</name>
    <name type="common">Bean weevil</name>
    <name type="synonym">Bruchus obtectus</name>
    <dbReference type="NCBI Taxonomy" id="200917"/>
    <lineage>
        <taxon>Eukaryota</taxon>
        <taxon>Metazoa</taxon>
        <taxon>Ecdysozoa</taxon>
        <taxon>Arthropoda</taxon>
        <taxon>Hexapoda</taxon>
        <taxon>Insecta</taxon>
        <taxon>Pterygota</taxon>
        <taxon>Neoptera</taxon>
        <taxon>Endopterygota</taxon>
        <taxon>Coleoptera</taxon>
        <taxon>Polyphaga</taxon>
        <taxon>Cucujiformia</taxon>
        <taxon>Chrysomeloidea</taxon>
        <taxon>Chrysomelidae</taxon>
        <taxon>Bruchinae</taxon>
        <taxon>Bruchini</taxon>
        <taxon>Acanthoscelides</taxon>
    </lineage>
</organism>
<comment type="caution">
    <text evidence="3">The sequence shown here is derived from an EMBL/GenBank/DDBJ whole genome shotgun (WGS) entry which is preliminary data.</text>
</comment>
<keyword evidence="1" id="KW-0479">Metal-binding</keyword>
<gene>
    <name evidence="3" type="ORF">ACAOBT_LOCUS5626</name>
</gene>
<reference evidence="3" key="1">
    <citation type="submission" date="2022-03" db="EMBL/GenBank/DDBJ databases">
        <authorList>
            <person name="Sayadi A."/>
        </authorList>
    </citation>
    <scope>NUCLEOTIDE SEQUENCE</scope>
</reference>
<keyword evidence="4" id="KW-1185">Reference proteome</keyword>
<feature type="domain" description="C2H2-type" evidence="2">
    <location>
        <begin position="91"/>
        <end position="118"/>
    </location>
</feature>
<feature type="non-terminal residue" evidence="3">
    <location>
        <position position="158"/>
    </location>
</feature>
<evidence type="ECO:0000256" key="1">
    <source>
        <dbReference type="PROSITE-ProRule" id="PRU00042"/>
    </source>
</evidence>
<protein>
    <recommendedName>
        <fullName evidence="2">C2H2-type domain-containing protein</fullName>
    </recommendedName>
</protein>
<proteinExistence type="predicted"/>
<dbReference type="SMART" id="SM00355">
    <property type="entry name" value="ZnF_C2H2"/>
    <property type="match status" value="2"/>
</dbReference>
<evidence type="ECO:0000259" key="2">
    <source>
        <dbReference type="PROSITE" id="PS50157"/>
    </source>
</evidence>
<dbReference type="OrthoDB" id="10004641at2759"/>
<evidence type="ECO:0000313" key="4">
    <source>
        <dbReference type="Proteomes" id="UP001152888"/>
    </source>
</evidence>
<dbReference type="Proteomes" id="UP001152888">
    <property type="component" value="Unassembled WGS sequence"/>
</dbReference>
<evidence type="ECO:0000313" key="3">
    <source>
        <dbReference type="EMBL" id="CAH1964158.1"/>
    </source>
</evidence>
<dbReference type="Gene3D" id="3.30.160.60">
    <property type="entry name" value="Classic Zinc Finger"/>
    <property type="match status" value="1"/>
</dbReference>